<dbReference type="KEGG" id="ppsu:NO713_04265"/>
<organism evidence="1 2">
    <name type="scientific">Planktothrix pseudagardhii</name>
    <dbReference type="NCBI Taxonomy" id="132604"/>
    <lineage>
        <taxon>Bacteria</taxon>
        <taxon>Bacillati</taxon>
        <taxon>Cyanobacteriota</taxon>
        <taxon>Cyanophyceae</taxon>
        <taxon>Oscillatoriophycideae</taxon>
        <taxon>Oscillatoriales</taxon>
        <taxon>Microcoleaceae</taxon>
        <taxon>Planktothrix</taxon>
    </lineage>
</organism>
<accession>A0A9W4G9T5</accession>
<dbReference type="EMBL" id="LR882967">
    <property type="protein sequence ID" value="CAD5977112.1"/>
    <property type="molecule type" value="Genomic_DNA"/>
</dbReference>
<dbReference type="Proteomes" id="UP001153719">
    <property type="component" value="Chromosome"/>
</dbReference>
<keyword evidence="2" id="KW-1185">Reference proteome</keyword>
<reference evidence="1" key="1">
    <citation type="submission" date="2020-09" db="EMBL/GenBank/DDBJ databases">
        <authorList>
            <person name="Blom J."/>
        </authorList>
    </citation>
    <scope>NUCLEOTIDE SEQUENCE</scope>
    <source>
        <strain evidence="1">No.713</strain>
    </source>
</reference>
<protein>
    <submittedName>
        <fullName evidence="1">Uncharacterized protein</fullName>
    </submittedName>
</protein>
<gene>
    <name evidence="1" type="ORF">NO713_04265</name>
</gene>
<evidence type="ECO:0000313" key="1">
    <source>
        <dbReference type="EMBL" id="CAD5977112.1"/>
    </source>
</evidence>
<proteinExistence type="predicted"/>
<name>A0A9W4G9T5_9CYAN</name>
<evidence type="ECO:0000313" key="2">
    <source>
        <dbReference type="Proteomes" id="UP001153719"/>
    </source>
</evidence>
<sequence>MTGYVDNGVTLSALEEMQKDPPDESTAAIYLGLLEESERMLFEVLVAQ</sequence>
<dbReference type="RefSeq" id="WP_254174566.1">
    <property type="nucleotide sequence ID" value="NZ_LR882967.1"/>
</dbReference>
<dbReference type="AlphaFoldDB" id="A0A9W4G9T5"/>